<evidence type="ECO:0000256" key="8">
    <source>
        <dbReference type="ARBA" id="ARBA00022833"/>
    </source>
</evidence>
<dbReference type="InterPro" id="IPR027268">
    <property type="entry name" value="Peptidase_M4/M1_CTD_sf"/>
</dbReference>
<dbReference type="SUPFAM" id="SSF55486">
    <property type="entry name" value="Metalloproteases ('zincins'), catalytic domain"/>
    <property type="match status" value="1"/>
</dbReference>
<dbReference type="GO" id="GO:0008270">
    <property type="term" value="F:zinc ion binding"/>
    <property type="evidence" value="ECO:0007669"/>
    <property type="project" value="InterPro"/>
</dbReference>
<keyword evidence="8 11" id="KW-0862">Zinc</keyword>
<name>A0A4P9ZNF0_9FUNG</name>
<reference evidence="13" key="1">
    <citation type="journal article" date="2018" name="Nat. Microbiol.">
        <title>Leveraging single-cell genomics to expand the fungal tree of life.</title>
        <authorList>
            <person name="Ahrendt S.R."/>
            <person name="Quandt C.A."/>
            <person name="Ciobanu D."/>
            <person name="Clum A."/>
            <person name="Salamov A."/>
            <person name="Andreopoulos B."/>
            <person name="Cheng J.F."/>
            <person name="Woyke T."/>
            <person name="Pelin A."/>
            <person name="Henrissat B."/>
            <person name="Reynolds N.K."/>
            <person name="Benny G.L."/>
            <person name="Smith M.E."/>
            <person name="James T.Y."/>
            <person name="Grigoriev I.V."/>
        </authorList>
    </citation>
    <scope>NUCLEOTIDE SEQUENCE [LARGE SCALE GENOMIC DNA]</scope>
    <source>
        <strain evidence="13">RSA 468</strain>
    </source>
</reference>
<evidence type="ECO:0000256" key="4">
    <source>
        <dbReference type="ARBA" id="ARBA00022525"/>
    </source>
</evidence>
<comment type="subcellular location">
    <subcellularLocation>
        <location evidence="2 11">Secreted</location>
    </subcellularLocation>
</comment>
<evidence type="ECO:0000256" key="10">
    <source>
        <dbReference type="ARBA" id="ARBA00023145"/>
    </source>
</evidence>
<protein>
    <recommendedName>
        <fullName evidence="11">Extracellular metalloproteinase</fullName>
        <ecNumber evidence="11">3.4.24.-</ecNumber>
    </recommendedName>
    <alternativeName>
        <fullName evidence="11">Fungalysin</fullName>
    </alternativeName>
</protein>
<keyword evidence="7 11" id="KW-0378">Hydrolase</keyword>
<evidence type="ECO:0000256" key="1">
    <source>
        <dbReference type="ARBA" id="ARBA00001947"/>
    </source>
</evidence>
<evidence type="ECO:0000256" key="6">
    <source>
        <dbReference type="ARBA" id="ARBA00022723"/>
    </source>
</evidence>
<keyword evidence="5 11" id="KW-0645">Protease</keyword>
<dbReference type="InterPro" id="IPR001842">
    <property type="entry name" value="Peptidase_M36"/>
</dbReference>
<evidence type="ECO:0000313" key="12">
    <source>
        <dbReference type="EMBL" id="RKP34658.1"/>
    </source>
</evidence>
<keyword evidence="10 11" id="KW-0865">Zymogen</keyword>
<keyword evidence="13" id="KW-1185">Reference proteome</keyword>
<dbReference type="GO" id="GO:0005615">
    <property type="term" value="C:extracellular space"/>
    <property type="evidence" value="ECO:0007669"/>
    <property type="project" value="InterPro"/>
</dbReference>
<evidence type="ECO:0000256" key="7">
    <source>
        <dbReference type="ARBA" id="ARBA00022801"/>
    </source>
</evidence>
<keyword evidence="4 11" id="KW-0964">Secreted</keyword>
<gene>
    <name evidence="12" type="ORF">BJ085DRAFT_28878</name>
</gene>
<dbReference type="PANTHER" id="PTHR33478">
    <property type="entry name" value="EXTRACELLULAR METALLOPROTEINASE MEP"/>
    <property type="match status" value="1"/>
</dbReference>
<comment type="cofactor">
    <cofactor evidence="1 11">
        <name>Zn(2+)</name>
        <dbReference type="ChEBI" id="CHEBI:29105"/>
    </cofactor>
</comment>
<evidence type="ECO:0000313" key="13">
    <source>
        <dbReference type="Proteomes" id="UP000268162"/>
    </source>
</evidence>
<organism evidence="12 13">
    <name type="scientific">Dimargaris cristalligena</name>
    <dbReference type="NCBI Taxonomy" id="215637"/>
    <lineage>
        <taxon>Eukaryota</taxon>
        <taxon>Fungi</taxon>
        <taxon>Fungi incertae sedis</taxon>
        <taxon>Zoopagomycota</taxon>
        <taxon>Kickxellomycotina</taxon>
        <taxon>Dimargaritomycetes</taxon>
        <taxon>Dimargaritales</taxon>
        <taxon>Dimargaritaceae</taxon>
        <taxon>Dimargaris</taxon>
    </lineage>
</organism>
<keyword evidence="9 11" id="KW-0482">Metalloprotease</keyword>
<sequence length="124" mass="14036">MLLDKYVMAGWGICHFPYLTNQVTNPFSYASLNSIRPYNHHTTSTVWASILYELYWNLLETLPFQLDLYSASPNHGKTLALLLVVIGLKLQSCRPTFIMACNAIMQAKELLTQDQNKCAVTGVH</sequence>
<dbReference type="GO" id="GO:0004222">
    <property type="term" value="F:metalloendopeptidase activity"/>
    <property type="evidence" value="ECO:0007669"/>
    <property type="project" value="InterPro"/>
</dbReference>
<evidence type="ECO:0000256" key="2">
    <source>
        <dbReference type="ARBA" id="ARBA00004613"/>
    </source>
</evidence>
<evidence type="ECO:0000256" key="3">
    <source>
        <dbReference type="ARBA" id="ARBA00006006"/>
    </source>
</evidence>
<dbReference type="Gene3D" id="1.10.390.10">
    <property type="entry name" value="Neutral Protease Domain 2"/>
    <property type="match status" value="1"/>
</dbReference>
<dbReference type="GO" id="GO:0006508">
    <property type="term" value="P:proteolysis"/>
    <property type="evidence" value="ECO:0007669"/>
    <property type="project" value="UniProtKB-KW"/>
</dbReference>
<comment type="similarity">
    <text evidence="3 11">Belongs to the peptidase M36 family.</text>
</comment>
<evidence type="ECO:0000256" key="5">
    <source>
        <dbReference type="ARBA" id="ARBA00022670"/>
    </source>
</evidence>
<dbReference type="EMBL" id="ML003119">
    <property type="protein sequence ID" value="RKP34658.1"/>
    <property type="molecule type" value="Genomic_DNA"/>
</dbReference>
<dbReference type="PANTHER" id="PTHR33478:SF1">
    <property type="entry name" value="EXTRACELLULAR METALLOPROTEINASE MEP"/>
    <property type="match status" value="1"/>
</dbReference>
<dbReference type="Proteomes" id="UP000268162">
    <property type="component" value="Unassembled WGS sequence"/>
</dbReference>
<evidence type="ECO:0000256" key="11">
    <source>
        <dbReference type="RuleBase" id="RU364017"/>
    </source>
</evidence>
<dbReference type="InterPro" id="IPR050371">
    <property type="entry name" value="Fungal_virulence_M36"/>
</dbReference>
<dbReference type="EC" id="3.4.24.-" evidence="11"/>
<dbReference type="Pfam" id="PF02128">
    <property type="entry name" value="Peptidase_M36"/>
    <property type="match status" value="1"/>
</dbReference>
<dbReference type="AlphaFoldDB" id="A0A4P9ZNF0"/>
<proteinExistence type="inferred from homology"/>
<accession>A0A4P9ZNF0</accession>
<evidence type="ECO:0000256" key="9">
    <source>
        <dbReference type="ARBA" id="ARBA00023049"/>
    </source>
</evidence>
<keyword evidence="6 11" id="KW-0479">Metal-binding</keyword>